<keyword evidence="5" id="KW-0418">Kinase</keyword>
<dbReference type="SUPFAM" id="SSF160467">
    <property type="entry name" value="PH0987 N-terminal domain-like"/>
    <property type="match status" value="1"/>
</dbReference>
<sequence length="292" mass="32580">MAETSPIRYSFGGDEHLFAEVSDSMSLEAFFKGMAVTRAVERLALEGVLDVCLANASFQIRFDPDRIAPHVLLDAVQSAEAQAVAERTLRTRIIEIPVLYNDPWTHETLMRFRDRHQDPSGTDLEYAARINGLADVNAFIAAHSGAPWFVSMVGFVAGLPFMFQMVERERQLQVPKYLRPRTDTPKLTLGHGGCFGCIYSVRGAGGYQMFGVTPAPIYDPAQQLAYLKAHMVFFRPGDIVQFKPIDRDAYDRAVAEVDAGRFDLRIRPVEFSLDAFLADPIGYPKTLQEALA</sequence>
<dbReference type="Proteomes" id="UP000063434">
    <property type="component" value="Unassembled WGS sequence"/>
</dbReference>
<dbReference type="SUPFAM" id="SSF50891">
    <property type="entry name" value="Cyclophilin-like"/>
    <property type="match status" value="1"/>
</dbReference>
<evidence type="ECO:0000256" key="3">
    <source>
        <dbReference type="ARBA" id="ARBA00022840"/>
    </source>
</evidence>
<comment type="caution">
    <text evidence="5">The sequence shown here is derived from an EMBL/GenBank/DDBJ whole genome shotgun (WGS) entry which is preliminary data.</text>
</comment>
<feature type="domain" description="Carboxyltransferase" evidence="4">
    <location>
        <begin position="7"/>
        <end position="227"/>
    </location>
</feature>
<keyword evidence="1" id="KW-0547">Nucleotide-binding</keyword>
<dbReference type="SMART" id="SM00796">
    <property type="entry name" value="AHS1"/>
    <property type="match status" value="1"/>
</dbReference>
<evidence type="ECO:0000256" key="1">
    <source>
        <dbReference type="ARBA" id="ARBA00022741"/>
    </source>
</evidence>
<dbReference type="GO" id="GO:0016787">
    <property type="term" value="F:hydrolase activity"/>
    <property type="evidence" value="ECO:0007669"/>
    <property type="project" value="UniProtKB-KW"/>
</dbReference>
<accession>A0A109KQF2</accession>
<evidence type="ECO:0000259" key="4">
    <source>
        <dbReference type="SMART" id="SM00796"/>
    </source>
</evidence>
<proteinExistence type="predicted"/>
<dbReference type="Pfam" id="PF02682">
    <property type="entry name" value="CT_C_D"/>
    <property type="match status" value="1"/>
</dbReference>
<dbReference type="RefSeq" id="WP_056791564.1">
    <property type="nucleotide sequence ID" value="NZ_LCYC01000048.1"/>
</dbReference>
<gene>
    <name evidence="5" type="primary">kipI_2</name>
    <name evidence="5" type="ORF">PFL603g_03557</name>
</gene>
<dbReference type="Gene3D" id="3.30.1360.40">
    <property type="match status" value="1"/>
</dbReference>
<evidence type="ECO:0000313" key="6">
    <source>
        <dbReference type="Proteomes" id="UP000063434"/>
    </source>
</evidence>
<dbReference type="PANTHER" id="PTHR34698:SF2">
    <property type="entry name" value="5-OXOPROLINASE SUBUNIT B"/>
    <property type="match status" value="1"/>
</dbReference>
<dbReference type="PATRIC" id="fig|294.195.peg.3812"/>
<dbReference type="GO" id="GO:0005524">
    <property type="term" value="F:ATP binding"/>
    <property type="evidence" value="ECO:0007669"/>
    <property type="project" value="UniProtKB-KW"/>
</dbReference>
<protein>
    <submittedName>
        <fullName evidence="5">Kinase A inhibitor</fullName>
    </submittedName>
</protein>
<dbReference type="InterPro" id="IPR010016">
    <property type="entry name" value="PxpB"/>
</dbReference>
<name>A0A109KQF2_PSEFL</name>
<keyword evidence="2" id="KW-0378">Hydrolase</keyword>
<dbReference type="EMBL" id="LCYC01000048">
    <property type="protein sequence ID" value="KWV73447.1"/>
    <property type="molecule type" value="Genomic_DNA"/>
</dbReference>
<dbReference type="PANTHER" id="PTHR34698">
    <property type="entry name" value="5-OXOPROLINASE SUBUNIT B"/>
    <property type="match status" value="1"/>
</dbReference>
<dbReference type="GO" id="GO:0016301">
    <property type="term" value="F:kinase activity"/>
    <property type="evidence" value="ECO:0007669"/>
    <property type="project" value="UniProtKB-KW"/>
</dbReference>
<dbReference type="InterPro" id="IPR029000">
    <property type="entry name" value="Cyclophilin-like_dom_sf"/>
</dbReference>
<dbReference type="InterPro" id="IPR003833">
    <property type="entry name" value="CT_C_D"/>
</dbReference>
<reference evidence="5 6" key="1">
    <citation type="submission" date="2015-05" db="EMBL/GenBank/DDBJ databases">
        <title>A genomic and transcriptomic approach to investigate the blue pigment phenotype in Pseudomonas fluorescens.</title>
        <authorList>
            <person name="Andreani N.A."/>
            <person name="Cardazzo B."/>
        </authorList>
    </citation>
    <scope>NUCLEOTIDE SEQUENCE [LARGE SCALE GENOMIC DNA]</scope>
    <source>
        <strain evidence="5 6">Ps_40</strain>
    </source>
</reference>
<keyword evidence="3" id="KW-0067">ATP-binding</keyword>
<dbReference type="AlphaFoldDB" id="A0A109KQF2"/>
<evidence type="ECO:0000256" key="2">
    <source>
        <dbReference type="ARBA" id="ARBA00022801"/>
    </source>
</evidence>
<organism evidence="5 6">
    <name type="scientific">Pseudomonas fluorescens</name>
    <dbReference type="NCBI Taxonomy" id="294"/>
    <lineage>
        <taxon>Bacteria</taxon>
        <taxon>Pseudomonadati</taxon>
        <taxon>Pseudomonadota</taxon>
        <taxon>Gammaproteobacteria</taxon>
        <taxon>Pseudomonadales</taxon>
        <taxon>Pseudomonadaceae</taxon>
        <taxon>Pseudomonas</taxon>
    </lineage>
</organism>
<dbReference type="Gene3D" id="2.40.100.10">
    <property type="entry name" value="Cyclophilin-like"/>
    <property type="match status" value="1"/>
</dbReference>
<evidence type="ECO:0000313" key="5">
    <source>
        <dbReference type="EMBL" id="KWV73447.1"/>
    </source>
</evidence>
<keyword evidence="5" id="KW-0808">Transferase</keyword>